<feature type="region of interest" description="Disordered" evidence="1">
    <location>
        <begin position="656"/>
        <end position="715"/>
    </location>
</feature>
<feature type="region of interest" description="Disordered" evidence="1">
    <location>
        <begin position="57"/>
        <end position="90"/>
    </location>
</feature>
<proteinExistence type="predicted"/>
<name>A0A9Q9AQ11_9PEZI</name>
<accession>A0A9Q9AQ11</accession>
<keyword evidence="3" id="KW-1185">Reference proteome</keyword>
<evidence type="ECO:0000313" key="3">
    <source>
        <dbReference type="Proteomes" id="UP001056384"/>
    </source>
</evidence>
<evidence type="ECO:0000313" key="2">
    <source>
        <dbReference type="EMBL" id="USW48716.1"/>
    </source>
</evidence>
<sequence>MSISQLQSLRYDQSRQIGQGNSFEEEIAWTTARCSRLLRTINSRVEAIRRLVRPDLRSSKTAHNAQTKLRKQKQPASVTDPAWVPNGTKKPKLRTYAAKKDRKVTRDVRSHGITGEYQVQKISLPSPFVRRVGNFDLGLDATEQSLSIKESSHHRQQRRKPYSHSVGIEDPLAKAEAALQGAFKSFLDTTRPQDTRPARGTSTFLATCLRQVPQYLDTFIENQEDGDCDAVESGWAETWGFFDDLLEVKGTSWEGLREVVRSQGINAIRRAVIDGTLRDDCTEALVAICRESAASPVAETLLHAWLKRRRCVTSLENQSLYRMARGHGAEGMHFRVLTRFVEQGSDRIESLLHMDQHIWNDLLRAVTSGAQTDALQFLQACIEHKVVNHDRLKPLDPRKERLHQNLIEVASKLWVMSFTSLLLDKTSVQGMQLQEELCRLAIRFSSSHHKALARLGACWSVGPAVLTALVGGPPSVAASSDALSRVYQHVARNPFHSREAKRSEQDFAVRLAADLSSLHTHEHDSTIDRALLLMREHIKSNFGTAVADVMRHIVTEIVTRRRTENIQPASPESDYLPAYLAENLPTGQTVDFPETPKVKPGRFGWDDGLCEWIAKTPFTQPPPLVKLISISDSETETPGKENLEPETPDVLARSVLKPRTKRKYSDDAPLTRVSSTSQRSPGSPQVVISRPAKRRTSTRLETKQLMDESEDELAT</sequence>
<evidence type="ECO:0000256" key="1">
    <source>
        <dbReference type="SAM" id="MobiDB-lite"/>
    </source>
</evidence>
<gene>
    <name evidence="2" type="ORF">Slin15195_G020350</name>
</gene>
<dbReference type="OrthoDB" id="4159838at2759"/>
<dbReference type="Proteomes" id="UP001056384">
    <property type="component" value="Chromosome 1"/>
</dbReference>
<dbReference type="AlphaFoldDB" id="A0A9Q9AQ11"/>
<dbReference type="EMBL" id="CP099418">
    <property type="protein sequence ID" value="USW48716.1"/>
    <property type="molecule type" value="Genomic_DNA"/>
</dbReference>
<organism evidence="2 3">
    <name type="scientific">Septoria linicola</name>
    <dbReference type="NCBI Taxonomy" id="215465"/>
    <lineage>
        <taxon>Eukaryota</taxon>
        <taxon>Fungi</taxon>
        <taxon>Dikarya</taxon>
        <taxon>Ascomycota</taxon>
        <taxon>Pezizomycotina</taxon>
        <taxon>Dothideomycetes</taxon>
        <taxon>Dothideomycetidae</taxon>
        <taxon>Mycosphaerellales</taxon>
        <taxon>Mycosphaerellaceae</taxon>
        <taxon>Septoria</taxon>
    </lineage>
</organism>
<protein>
    <submittedName>
        <fullName evidence="2">Uncharacterized protein</fullName>
    </submittedName>
</protein>
<feature type="compositionally biased region" description="Polar residues" evidence="1">
    <location>
        <begin position="672"/>
        <end position="683"/>
    </location>
</feature>
<reference evidence="2" key="1">
    <citation type="submission" date="2022-06" db="EMBL/GenBank/DDBJ databases">
        <title>Complete genome sequences of two strains of the flax pathogen Septoria linicola.</title>
        <authorList>
            <person name="Lapalu N."/>
            <person name="Simon A."/>
            <person name="Demenou B."/>
            <person name="Paumier D."/>
            <person name="Guillot M.-P."/>
            <person name="Gout L."/>
            <person name="Valade R."/>
        </authorList>
    </citation>
    <scope>NUCLEOTIDE SEQUENCE</scope>
    <source>
        <strain evidence="2">SE15195</strain>
    </source>
</reference>